<dbReference type="Proteomes" id="UP000801864">
    <property type="component" value="Unassembled WGS sequence"/>
</dbReference>
<keyword evidence="3" id="KW-1185">Reference proteome</keyword>
<name>A0A9P4XKJ2_9HYPO</name>
<feature type="compositionally biased region" description="Polar residues" evidence="1">
    <location>
        <begin position="1"/>
        <end position="14"/>
    </location>
</feature>
<comment type="caution">
    <text evidence="2">The sequence shown here is derived from an EMBL/GenBank/DDBJ whole genome shotgun (WGS) entry which is preliminary data.</text>
</comment>
<evidence type="ECO:0000313" key="3">
    <source>
        <dbReference type="Proteomes" id="UP000801864"/>
    </source>
</evidence>
<feature type="region of interest" description="Disordered" evidence="1">
    <location>
        <begin position="1"/>
        <end position="26"/>
    </location>
</feature>
<evidence type="ECO:0000313" key="2">
    <source>
        <dbReference type="EMBL" id="KAF3074290.1"/>
    </source>
</evidence>
<accession>A0A9P4XKJ2</accession>
<protein>
    <submittedName>
        <fullName evidence="2">Uncharacterized protein</fullName>
    </submittedName>
</protein>
<reference evidence="2 3" key="1">
    <citation type="submission" date="2018-06" db="EMBL/GenBank/DDBJ databases">
        <title>Genome analysis of cellulolytic fungus Trichoderma lentiforme CFAM-422.</title>
        <authorList>
            <person name="Steindorff A.S."/>
            <person name="Formighieri E.F."/>
            <person name="Midorikawa G.E.O."/>
            <person name="Tamietti M.S."/>
            <person name="Ramos E.Z."/>
            <person name="Silva A.S."/>
            <person name="Bon E.P.S."/>
            <person name="Mendes T.D."/>
            <person name="Damaso M.C.T."/>
            <person name="Favaro L.C.L."/>
        </authorList>
    </citation>
    <scope>NUCLEOTIDE SEQUENCE [LARGE SCALE GENOMIC DNA]</scope>
    <source>
        <strain evidence="2 3">CFAM-422</strain>
    </source>
</reference>
<gene>
    <name evidence="2" type="ORF">CFAM422_003316</name>
</gene>
<dbReference type="EMBL" id="QLNT01000005">
    <property type="protein sequence ID" value="KAF3074290.1"/>
    <property type="molecule type" value="Genomic_DNA"/>
</dbReference>
<organism evidence="2 3">
    <name type="scientific">Trichoderma lentiforme</name>
    <dbReference type="NCBI Taxonomy" id="1567552"/>
    <lineage>
        <taxon>Eukaryota</taxon>
        <taxon>Fungi</taxon>
        <taxon>Dikarya</taxon>
        <taxon>Ascomycota</taxon>
        <taxon>Pezizomycotina</taxon>
        <taxon>Sordariomycetes</taxon>
        <taxon>Hypocreomycetidae</taxon>
        <taxon>Hypocreales</taxon>
        <taxon>Hypocreaceae</taxon>
        <taxon>Trichoderma</taxon>
    </lineage>
</organism>
<dbReference type="AlphaFoldDB" id="A0A9P4XKJ2"/>
<sequence>MVVETVSDQPRVGSSSGGILGADQTRRYSIPMNGQRCISQSQKKESRKRIMSLSDESFLTLGLRAANAIESGETAPSLRIVP</sequence>
<evidence type="ECO:0000256" key="1">
    <source>
        <dbReference type="SAM" id="MobiDB-lite"/>
    </source>
</evidence>
<proteinExistence type="predicted"/>